<evidence type="ECO:0000313" key="3">
    <source>
        <dbReference type="EMBL" id="CAB4372868.1"/>
    </source>
</evidence>
<protein>
    <submittedName>
        <fullName evidence="3">Unannotated protein</fullName>
    </submittedName>
</protein>
<dbReference type="Pfam" id="PF00202">
    <property type="entry name" value="Aminotran_3"/>
    <property type="match status" value="1"/>
</dbReference>
<keyword evidence="2" id="KW-0663">Pyridoxal phosphate</keyword>
<accession>A0A6J6ARB1</accession>
<dbReference type="Gene3D" id="3.90.1150.10">
    <property type="entry name" value="Aspartate Aminotransferase, domain 1"/>
    <property type="match status" value="1"/>
</dbReference>
<name>A0A6J6ARB1_9ZZZZ</name>
<dbReference type="SUPFAM" id="SSF53383">
    <property type="entry name" value="PLP-dependent transferases"/>
    <property type="match status" value="1"/>
</dbReference>
<dbReference type="InterPro" id="IPR015424">
    <property type="entry name" value="PyrdxlP-dep_Trfase"/>
</dbReference>
<dbReference type="InterPro" id="IPR005814">
    <property type="entry name" value="Aminotrans_3"/>
</dbReference>
<gene>
    <name evidence="3" type="ORF">UFOPK4201_01917</name>
</gene>
<comment type="cofactor">
    <cofactor evidence="1">
        <name>pyridoxal 5'-phosphate</name>
        <dbReference type="ChEBI" id="CHEBI:597326"/>
    </cofactor>
</comment>
<dbReference type="GO" id="GO:0008483">
    <property type="term" value="F:transaminase activity"/>
    <property type="evidence" value="ECO:0007669"/>
    <property type="project" value="InterPro"/>
</dbReference>
<evidence type="ECO:0000256" key="1">
    <source>
        <dbReference type="ARBA" id="ARBA00001933"/>
    </source>
</evidence>
<dbReference type="PANTHER" id="PTHR43713">
    <property type="entry name" value="GLUTAMATE-1-SEMIALDEHYDE 2,1-AMINOMUTASE"/>
    <property type="match status" value="1"/>
</dbReference>
<dbReference type="InterPro" id="IPR015421">
    <property type="entry name" value="PyrdxlP-dep_Trfase_major"/>
</dbReference>
<dbReference type="GO" id="GO:0030170">
    <property type="term" value="F:pyridoxal phosphate binding"/>
    <property type="evidence" value="ECO:0007669"/>
    <property type="project" value="InterPro"/>
</dbReference>
<evidence type="ECO:0000256" key="2">
    <source>
        <dbReference type="ARBA" id="ARBA00022898"/>
    </source>
</evidence>
<organism evidence="3">
    <name type="scientific">freshwater metagenome</name>
    <dbReference type="NCBI Taxonomy" id="449393"/>
    <lineage>
        <taxon>unclassified sequences</taxon>
        <taxon>metagenomes</taxon>
        <taxon>ecological metagenomes</taxon>
    </lineage>
</organism>
<dbReference type="AlphaFoldDB" id="A0A6J6ARB1"/>
<proteinExistence type="predicted"/>
<sequence length="189" mass="19045">MITGFRVARGGAQQLLGVTPDLTAFGKIIGGGLPVGAFGGRADVMDNLAPLGPVYQAGTLSGNPLATAAGLAALSLLDDDAYALIESRADCLAGSLANAFAAAGITVCVPRFATLVGLFFGDVAPTDYISACTTDEALYASFFHELLDRGVAIAPGAYEVMFPGLAHDDEVLTAISDAAYAAAAAVASR</sequence>
<dbReference type="Gene3D" id="3.40.640.10">
    <property type="entry name" value="Type I PLP-dependent aspartate aminotransferase-like (Major domain)"/>
    <property type="match status" value="1"/>
</dbReference>
<reference evidence="3" key="1">
    <citation type="submission" date="2020-05" db="EMBL/GenBank/DDBJ databases">
        <authorList>
            <person name="Chiriac C."/>
            <person name="Salcher M."/>
            <person name="Ghai R."/>
            <person name="Kavagutti S V."/>
        </authorList>
    </citation>
    <scope>NUCLEOTIDE SEQUENCE</scope>
</reference>
<dbReference type="PANTHER" id="PTHR43713:SF3">
    <property type="entry name" value="GLUTAMATE-1-SEMIALDEHYDE 2,1-AMINOMUTASE 1, CHLOROPLASTIC-RELATED"/>
    <property type="match status" value="1"/>
</dbReference>
<dbReference type="EMBL" id="CAEUNJ010000121">
    <property type="protein sequence ID" value="CAB4372868.1"/>
    <property type="molecule type" value="Genomic_DNA"/>
</dbReference>
<dbReference type="InterPro" id="IPR015422">
    <property type="entry name" value="PyrdxlP-dep_Trfase_small"/>
</dbReference>